<dbReference type="Proteomes" id="UP001596147">
    <property type="component" value="Unassembled WGS sequence"/>
</dbReference>
<evidence type="ECO:0000313" key="2">
    <source>
        <dbReference type="Proteomes" id="UP001596147"/>
    </source>
</evidence>
<evidence type="ECO:0000313" key="1">
    <source>
        <dbReference type="EMBL" id="MFC5466398.1"/>
    </source>
</evidence>
<reference evidence="2" key="1">
    <citation type="journal article" date="2019" name="Int. J. Syst. Evol. Microbiol.">
        <title>The Global Catalogue of Microorganisms (GCM) 10K type strain sequencing project: providing services to taxonomists for standard genome sequencing and annotation.</title>
        <authorList>
            <consortium name="The Broad Institute Genomics Platform"/>
            <consortium name="The Broad Institute Genome Sequencing Center for Infectious Disease"/>
            <person name="Wu L."/>
            <person name="Ma J."/>
        </authorList>
    </citation>
    <scope>NUCLEOTIDE SEQUENCE [LARGE SCALE GENOMIC DNA]</scope>
    <source>
        <strain evidence="2">CGMCC 1.12237</strain>
    </source>
</reference>
<comment type="caution">
    <text evidence="1">The sequence shown here is derived from an EMBL/GenBank/DDBJ whole genome shotgun (WGS) entry which is preliminary data.</text>
</comment>
<gene>
    <name evidence="1" type="ORF">ACFPM4_16885</name>
</gene>
<protein>
    <submittedName>
        <fullName evidence="1">Uncharacterized protein</fullName>
    </submittedName>
</protein>
<proteinExistence type="predicted"/>
<dbReference type="EMBL" id="JBHSMC010000026">
    <property type="protein sequence ID" value="MFC5466398.1"/>
    <property type="molecule type" value="Genomic_DNA"/>
</dbReference>
<keyword evidence="2" id="KW-1185">Reference proteome</keyword>
<accession>A0ABW0LL40</accession>
<dbReference type="RefSeq" id="WP_382354392.1">
    <property type="nucleotide sequence ID" value="NZ_JBHSMC010000026.1"/>
</dbReference>
<name>A0ABW0LL40_9BACI</name>
<organism evidence="1 2">
    <name type="scientific">Lederbergia graminis</name>
    <dbReference type="NCBI Taxonomy" id="735518"/>
    <lineage>
        <taxon>Bacteria</taxon>
        <taxon>Bacillati</taxon>
        <taxon>Bacillota</taxon>
        <taxon>Bacilli</taxon>
        <taxon>Bacillales</taxon>
        <taxon>Bacillaceae</taxon>
        <taxon>Lederbergia</taxon>
    </lineage>
</organism>
<sequence>MSLFDEAYAQEGLAQKLKALGVPLDGTVVQPWGVGQDAIIDTTTGNIIAFASSNVHGGTTITDTMNGVIGTTIPNSVGGESIMNDSFQQVAFTSENVFGGEHVYGPDMSLQTISFDTEVGESIYSSDMQLLGISPEHGPYIDMQANVTDMSSIFDSFSGHQSFVSYTDMVMPGFGNSLDAIDAVQSVDMLDGLDFLDWI</sequence>